<dbReference type="InterPro" id="IPR036523">
    <property type="entry name" value="SurE-like_sf"/>
</dbReference>
<sequence length="145" mass="15162">MAETINGNGSCESKPRIMITNDDGIDAPGLRTLVQVLASTNCYEVQVCAPDSEKSAVSHSITWQNTISANRVEIEGATAFAVSGTPADCTALGISKAIFPEIPDLVLSGINMGTNCGYHIIYSGTVAGAREAFFNGVPSLSISYD</sequence>
<dbReference type="NCBIfam" id="TIGR00087">
    <property type="entry name" value="surE"/>
    <property type="match status" value="1"/>
</dbReference>
<comment type="caution">
    <text evidence="5">The sequence shown here is derived from an EMBL/GenBank/DDBJ whole genome shotgun (WGS) entry which is preliminary data.</text>
</comment>
<comment type="similarity">
    <text evidence="1">Belongs to the SurE nucleotidase family.</text>
</comment>
<dbReference type="GO" id="GO:0008252">
    <property type="term" value="F:nucleotidase activity"/>
    <property type="evidence" value="ECO:0007669"/>
    <property type="project" value="InterPro"/>
</dbReference>
<gene>
    <name evidence="5" type="ORF">IFM89_011669</name>
</gene>
<dbReference type="GO" id="GO:0005829">
    <property type="term" value="C:cytosol"/>
    <property type="evidence" value="ECO:0007669"/>
    <property type="project" value="TreeGrafter"/>
</dbReference>
<dbReference type="GO" id="GO:0046872">
    <property type="term" value="F:metal ion binding"/>
    <property type="evidence" value="ECO:0007669"/>
    <property type="project" value="UniProtKB-KW"/>
</dbReference>
<keyword evidence="6" id="KW-1185">Reference proteome</keyword>
<evidence type="ECO:0000259" key="4">
    <source>
        <dbReference type="Pfam" id="PF01975"/>
    </source>
</evidence>
<organism evidence="5 6">
    <name type="scientific">Coptis chinensis</name>
    <dbReference type="NCBI Taxonomy" id="261450"/>
    <lineage>
        <taxon>Eukaryota</taxon>
        <taxon>Viridiplantae</taxon>
        <taxon>Streptophyta</taxon>
        <taxon>Embryophyta</taxon>
        <taxon>Tracheophyta</taxon>
        <taxon>Spermatophyta</taxon>
        <taxon>Magnoliopsida</taxon>
        <taxon>Ranunculales</taxon>
        <taxon>Ranunculaceae</taxon>
        <taxon>Coptidoideae</taxon>
        <taxon>Coptis</taxon>
    </lineage>
</organism>
<name>A0A835LZB5_9MAGN</name>
<dbReference type="EMBL" id="JADFTS010000005">
    <property type="protein sequence ID" value="KAF9604976.1"/>
    <property type="molecule type" value="Genomic_DNA"/>
</dbReference>
<dbReference type="OrthoDB" id="202825at2759"/>
<dbReference type="InterPro" id="IPR002828">
    <property type="entry name" value="SurE-like_Pase/nucleotidase"/>
</dbReference>
<evidence type="ECO:0000313" key="6">
    <source>
        <dbReference type="Proteomes" id="UP000631114"/>
    </source>
</evidence>
<dbReference type="Proteomes" id="UP000631114">
    <property type="component" value="Unassembled WGS sequence"/>
</dbReference>
<protein>
    <recommendedName>
        <fullName evidence="4">Survival protein SurE-like phosphatase/nucleotidase domain-containing protein</fullName>
    </recommendedName>
</protein>
<evidence type="ECO:0000313" key="5">
    <source>
        <dbReference type="EMBL" id="KAF9604976.1"/>
    </source>
</evidence>
<dbReference type="PANTHER" id="PTHR30457">
    <property type="entry name" value="5'-NUCLEOTIDASE SURE"/>
    <property type="match status" value="1"/>
</dbReference>
<evidence type="ECO:0000256" key="1">
    <source>
        <dbReference type="ARBA" id="ARBA00011062"/>
    </source>
</evidence>
<accession>A0A835LZB5</accession>
<dbReference type="InterPro" id="IPR030048">
    <property type="entry name" value="SurE"/>
</dbReference>
<dbReference type="AlphaFoldDB" id="A0A835LZB5"/>
<dbReference type="Gene3D" id="3.40.1210.10">
    <property type="entry name" value="Survival protein SurE-like phosphatase/nucleotidase"/>
    <property type="match status" value="1"/>
</dbReference>
<keyword evidence="3" id="KW-0378">Hydrolase</keyword>
<reference evidence="5 6" key="1">
    <citation type="submission" date="2020-10" db="EMBL/GenBank/DDBJ databases">
        <title>The Coptis chinensis genome and diversification of protoberbering-type alkaloids.</title>
        <authorList>
            <person name="Wang B."/>
            <person name="Shu S."/>
            <person name="Song C."/>
            <person name="Liu Y."/>
        </authorList>
    </citation>
    <scope>NUCLEOTIDE SEQUENCE [LARGE SCALE GENOMIC DNA]</scope>
    <source>
        <strain evidence="5">HL-2020</strain>
        <tissue evidence="5">Leaf</tissue>
    </source>
</reference>
<dbReference type="PANTHER" id="PTHR30457:SF0">
    <property type="entry name" value="PHOSPHATASE, PUTATIVE (AFU_ORTHOLOGUE AFUA_4G01070)-RELATED"/>
    <property type="match status" value="1"/>
</dbReference>
<dbReference type="SUPFAM" id="SSF64167">
    <property type="entry name" value="SurE-like"/>
    <property type="match status" value="1"/>
</dbReference>
<evidence type="ECO:0000256" key="3">
    <source>
        <dbReference type="ARBA" id="ARBA00022801"/>
    </source>
</evidence>
<evidence type="ECO:0000256" key="2">
    <source>
        <dbReference type="ARBA" id="ARBA00022723"/>
    </source>
</evidence>
<feature type="domain" description="Survival protein SurE-like phosphatase/nucleotidase" evidence="4">
    <location>
        <begin position="17"/>
        <end position="144"/>
    </location>
</feature>
<proteinExistence type="inferred from homology"/>
<keyword evidence="2" id="KW-0479">Metal-binding</keyword>
<dbReference type="Pfam" id="PF01975">
    <property type="entry name" value="SurE"/>
    <property type="match status" value="1"/>
</dbReference>